<evidence type="ECO:0000313" key="3">
    <source>
        <dbReference type="EMBL" id="KAB2621143.1"/>
    </source>
</evidence>
<dbReference type="Gene3D" id="3.40.50.300">
    <property type="entry name" value="P-loop containing nucleotide triphosphate hydrolases"/>
    <property type="match status" value="1"/>
</dbReference>
<evidence type="ECO:0000259" key="2">
    <source>
        <dbReference type="Pfam" id="PF00004"/>
    </source>
</evidence>
<reference evidence="3 4" key="1">
    <citation type="submission" date="2019-09" db="EMBL/GenBank/DDBJ databases">
        <authorList>
            <person name="Ou C."/>
        </authorList>
    </citation>
    <scope>NUCLEOTIDE SEQUENCE [LARGE SCALE GENOMIC DNA]</scope>
    <source>
        <strain evidence="3">S2</strain>
        <tissue evidence="3">Leaf</tissue>
    </source>
</reference>
<keyword evidence="1" id="KW-0472">Membrane</keyword>
<keyword evidence="1" id="KW-1133">Transmembrane helix</keyword>
<dbReference type="InterPro" id="IPR027417">
    <property type="entry name" value="P-loop_NTPase"/>
</dbReference>
<dbReference type="InterPro" id="IPR003959">
    <property type="entry name" value="ATPase_AAA_core"/>
</dbReference>
<dbReference type="OrthoDB" id="343623at2759"/>
<sequence>MARENPAEKAPTPPRSRLCDPNFAFKTLSHSDDSNFSSSITEACNSSILLLGPRGSGKIALFELVLDDLLQEFPDMISVIRLSGLLRSSDICAFKEIARQLCMEHQLVFSRMASFDDNSQFMIAMLRECGLAHKTIIFVLDEFDLFAVIKQRLLYSLLNAMQSVTSQAVVIGVSSRLDADMLLDKRVRSRFSHIASSQIWTLPHILLLPTDSSFPPDYAIVFNLKFQTFTFYFLSSHSHYLRLPLGFLQLQVGLRSFPSCYCRPRLVCTISLKLLDLLFWVYTKKLMLEQCLSIFDKMIRNRQHQSVQINSQVYHIVPNKISDKIIGSFFCSLFCFMSVILDSLPVTIICFLASLE</sequence>
<dbReference type="Proteomes" id="UP000327157">
    <property type="component" value="Unassembled WGS sequence"/>
</dbReference>
<keyword evidence="1" id="KW-0812">Transmembrane</keyword>
<evidence type="ECO:0000256" key="1">
    <source>
        <dbReference type="SAM" id="Phobius"/>
    </source>
</evidence>
<dbReference type="InterPro" id="IPR016527">
    <property type="entry name" value="ORC4"/>
</dbReference>
<accession>A0A5N5H376</accession>
<gene>
    <name evidence="3" type="ORF">D8674_037389</name>
</gene>
<dbReference type="GO" id="GO:0016887">
    <property type="term" value="F:ATP hydrolysis activity"/>
    <property type="evidence" value="ECO:0007669"/>
    <property type="project" value="InterPro"/>
</dbReference>
<dbReference type="GO" id="GO:0003688">
    <property type="term" value="F:DNA replication origin binding"/>
    <property type="evidence" value="ECO:0007669"/>
    <property type="project" value="TreeGrafter"/>
</dbReference>
<comment type="caution">
    <text evidence="3">The sequence shown here is derived from an EMBL/GenBank/DDBJ whole genome shotgun (WGS) entry which is preliminary data.</text>
</comment>
<feature type="transmembrane region" description="Helical" evidence="1">
    <location>
        <begin position="325"/>
        <end position="353"/>
    </location>
</feature>
<dbReference type="PANTHER" id="PTHR12087:SF0">
    <property type="entry name" value="ORIGIN RECOGNITION COMPLEX SUBUNIT 4"/>
    <property type="match status" value="1"/>
</dbReference>
<dbReference type="SUPFAM" id="SSF52540">
    <property type="entry name" value="P-loop containing nucleoside triphosphate hydrolases"/>
    <property type="match status" value="1"/>
</dbReference>
<keyword evidence="4" id="KW-1185">Reference proteome</keyword>
<dbReference type="EMBL" id="SMOL01000240">
    <property type="protein sequence ID" value="KAB2621143.1"/>
    <property type="molecule type" value="Genomic_DNA"/>
</dbReference>
<dbReference type="GO" id="GO:0006270">
    <property type="term" value="P:DNA replication initiation"/>
    <property type="evidence" value="ECO:0007669"/>
    <property type="project" value="TreeGrafter"/>
</dbReference>
<dbReference type="PANTHER" id="PTHR12087">
    <property type="entry name" value="ORIGIN RECOGNITION COMPLEX SUBUNIT 4"/>
    <property type="match status" value="1"/>
</dbReference>
<organism evidence="3 4">
    <name type="scientific">Pyrus ussuriensis x Pyrus communis</name>
    <dbReference type="NCBI Taxonomy" id="2448454"/>
    <lineage>
        <taxon>Eukaryota</taxon>
        <taxon>Viridiplantae</taxon>
        <taxon>Streptophyta</taxon>
        <taxon>Embryophyta</taxon>
        <taxon>Tracheophyta</taxon>
        <taxon>Spermatophyta</taxon>
        <taxon>Magnoliopsida</taxon>
        <taxon>eudicotyledons</taxon>
        <taxon>Gunneridae</taxon>
        <taxon>Pentapetalae</taxon>
        <taxon>rosids</taxon>
        <taxon>fabids</taxon>
        <taxon>Rosales</taxon>
        <taxon>Rosaceae</taxon>
        <taxon>Amygdaloideae</taxon>
        <taxon>Maleae</taxon>
        <taxon>Pyrus</taxon>
    </lineage>
</organism>
<evidence type="ECO:0000313" key="4">
    <source>
        <dbReference type="Proteomes" id="UP000327157"/>
    </source>
</evidence>
<feature type="domain" description="ATPase AAA-type core" evidence="2">
    <location>
        <begin position="48"/>
        <end position="194"/>
    </location>
</feature>
<dbReference type="AlphaFoldDB" id="A0A5N5H376"/>
<proteinExistence type="predicted"/>
<protein>
    <submittedName>
        <fullName evidence="3">Origin recognition complex subunit 4</fullName>
    </submittedName>
</protein>
<name>A0A5N5H376_9ROSA</name>
<reference evidence="3 4" key="2">
    <citation type="submission" date="2019-11" db="EMBL/GenBank/DDBJ databases">
        <title>A de novo genome assembly of a pear dwarfing rootstock.</title>
        <authorList>
            <person name="Wang F."/>
            <person name="Wang J."/>
            <person name="Li S."/>
            <person name="Zhang Y."/>
            <person name="Fang M."/>
            <person name="Ma L."/>
            <person name="Zhao Y."/>
            <person name="Jiang S."/>
        </authorList>
    </citation>
    <scope>NUCLEOTIDE SEQUENCE [LARGE SCALE GENOMIC DNA]</scope>
    <source>
        <strain evidence="3">S2</strain>
        <tissue evidence="3">Leaf</tissue>
    </source>
</reference>
<dbReference type="Pfam" id="PF00004">
    <property type="entry name" value="AAA"/>
    <property type="match status" value="1"/>
</dbReference>
<dbReference type="GO" id="GO:0005524">
    <property type="term" value="F:ATP binding"/>
    <property type="evidence" value="ECO:0007669"/>
    <property type="project" value="InterPro"/>
</dbReference>
<dbReference type="GO" id="GO:0005664">
    <property type="term" value="C:nuclear origin of replication recognition complex"/>
    <property type="evidence" value="ECO:0007669"/>
    <property type="project" value="TreeGrafter"/>
</dbReference>